<evidence type="ECO:0000256" key="1">
    <source>
        <dbReference type="SAM" id="MobiDB-lite"/>
    </source>
</evidence>
<organism evidence="2 3">
    <name type="scientific">Thanatephorus cucumeris (strain AG1-IA)</name>
    <name type="common">Rice sheath blight fungus</name>
    <name type="synonym">Rhizoctonia solani</name>
    <dbReference type="NCBI Taxonomy" id="983506"/>
    <lineage>
        <taxon>Eukaryota</taxon>
        <taxon>Fungi</taxon>
        <taxon>Dikarya</taxon>
        <taxon>Basidiomycota</taxon>
        <taxon>Agaricomycotina</taxon>
        <taxon>Agaricomycetes</taxon>
        <taxon>Cantharellales</taxon>
        <taxon>Ceratobasidiaceae</taxon>
        <taxon>Rhizoctonia</taxon>
        <taxon>Rhizoctonia solani AG-1</taxon>
    </lineage>
</organism>
<feature type="compositionally biased region" description="Basic residues" evidence="1">
    <location>
        <begin position="133"/>
        <end position="143"/>
    </location>
</feature>
<keyword evidence="3" id="KW-1185">Reference proteome</keyword>
<name>L8WDC5_THACA</name>
<feature type="region of interest" description="Disordered" evidence="1">
    <location>
        <begin position="61"/>
        <end position="143"/>
    </location>
</feature>
<sequence length="143" mass="16100">MIGPVSEKTTALAAQCNDHVIQDRQTFDHCASCCCSLSPPLGYRSSLQGDIMPPRRLSVSVEIPVPPKSPHKQQPNNESPSISKNKGAGMPPPGKKRKRTHVWEDEEVRWDHLPAKRASRLGPQHLQPVLESHRHRNRHVHPR</sequence>
<dbReference type="HOGENOM" id="CLU_1807539_0_0_1"/>
<dbReference type="AlphaFoldDB" id="L8WDC5"/>
<dbReference type="STRING" id="983506.L8WDC5"/>
<reference evidence="2 3" key="1">
    <citation type="journal article" date="2013" name="Nat. Commun.">
        <title>The evolution and pathogenic mechanisms of the rice sheath blight pathogen.</title>
        <authorList>
            <person name="Zheng A."/>
            <person name="Lin R."/>
            <person name="Xu L."/>
            <person name="Qin P."/>
            <person name="Tang C."/>
            <person name="Ai P."/>
            <person name="Zhang D."/>
            <person name="Liu Y."/>
            <person name="Sun Z."/>
            <person name="Feng H."/>
            <person name="Wang Y."/>
            <person name="Chen Y."/>
            <person name="Liang X."/>
            <person name="Fu R."/>
            <person name="Li Q."/>
            <person name="Zhang J."/>
            <person name="Yu X."/>
            <person name="Xie Z."/>
            <person name="Ding L."/>
            <person name="Guan P."/>
            <person name="Tang J."/>
            <person name="Liang Y."/>
            <person name="Wang S."/>
            <person name="Deng Q."/>
            <person name="Li S."/>
            <person name="Zhu J."/>
            <person name="Wang L."/>
            <person name="Liu H."/>
            <person name="Li P."/>
        </authorList>
    </citation>
    <scope>NUCLEOTIDE SEQUENCE [LARGE SCALE GENOMIC DNA]</scope>
    <source>
        <strain evidence="3">AG-1 IA</strain>
    </source>
</reference>
<evidence type="ECO:0000313" key="2">
    <source>
        <dbReference type="EMBL" id="ELU35965.1"/>
    </source>
</evidence>
<accession>L8WDC5</accession>
<dbReference type="OrthoDB" id="61110at2759"/>
<feature type="compositionally biased region" description="Polar residues" evidence="1">
    <location>
        <begin position="72"/>
        <end position="84"/>
    </location>
</feature>
<gene>
    <name evidence="2" type="ORF">AG1IA_10005</name>
</gene>
<evidence type="ECO:0000313" key="3">
    <source>
        <dbReference type="Proteomes" id="UP000011668"/>
    </source>
</evidence>
<dbReference type="EMBL" id="AFRT01004720">
    <property type="protein sequence ID" value="ELU35965.1"/>
    <property type="molecule type" value="Genomic_DNA"/>
</dbReference>
<comment type="caution">
    <text evidence="2">The sequence shown here is derived from an EMBL/GenBank/DDBJ whole genome shotgun (WGS) entry which is preliminary data.</text>
</comment>
<protein>
    <submittedName>
        <fullName evidence="2">Uncharacterized protein</fullName>
    </submittedName>
</protein>
<dbReference type="Proteomes" id="UP000011668">
    <property type="component" value="Unassembled WGS sequence"/>
</dbReference>
<proteinExistence type="predicted"/>